<protein>
    <submittedName>
        <fullName evidence="2">GAF domain-containing protein</fullName>
    </submittedName>
</protein>
<accession>A0AAV4LVJ4</accession>
<evidence type="ECO:0000313" key="2">
    <source>
        <dbReference type="EMBL" id="GIX63799.1"/>
    </source>
</evidence>
<dbReference type="Proteomes" id="UP001497744">
    <property type="component" value="Unassembled WGS sequence"/>
</dbReference>
<reference evidence="2 3" key="1">
    <citation type="submission" date="2021-06" db="EMBL/GenBank/DDBJ databases">
        <title>Genome sequence of Babesia caballi.</title>
        <authorList>
            <person name="Yamagishi J."/>
            <person name="Kidaka T."/>
            <person name="Ochi A."/>
        </authorList>
    </citation>
    <scope>NUCLEOTIDE SEQUENCE [LARGE SCALE GENOMIC DNA]</scope>
    <source>
        <strain evidence="2">USDA-D6B2</strain>
    </source>
</reference>
<dbReference type="EMBL" id="BPLF01000002">
    <property type="protein sequence ID" value="GIX63799.1"/>
    <property type="molecule type" value="Genomic_DNA"/>
</dbReference>
<organism evidence="2 3">
    <name type="scientific">Babesia caballi</name>
    <dbReference type="NCBI Taxonomy" id="5871"/>
    <lineage>
        <taxon>Eukaryota</taxon>
        <taxon>Sar</taxon>
        <taxon>Alveolata</taxon>
        <taxon>Apicomplexa</taxon>
        <taxon>Aconoidasida</taxon>
        <taxon>Piroplasmida</taxon>
        <taxon>Babesiidae</taxon>
        <taxon>Babesia</taxon>
    </lineage>
</organism>
<keyword evidence="3" id="KW-1185">Reference proteome</keyword>
<feature type="region of interest" description="Disordered" evidence="1">
    <location>
        <begin position="494"/>
        <end position="536"/>
    </location>
</feature>
<dbReference type="RefSeq" id="XP_067715868.1">
    <property type="nucleotide sequence ID" value="XM_067859767.1"/>
</dbReference>
<comment type="caution">
    <text evidence="2">The sequence shown here is derived from an EMBL/GenBank/DDBJ whole genome shotgun (WGS) entry which is preliminary data.</text>
</comment>
<gene>
    <name evidence="2" type="ORF">BcabD6B2_32340</name>
</gene>
<dbReference type="GeneID" id="94195280"/>
<evidence type="ECO:0000313" key="3">
    <source>
        <dbReference type="Proteomes" id="UP001497744"/>
    </source>
</evidence>
<proteinExistence type="predicted"/>
<evidence type="ECO:0000256" key="1">
    <source>
        <dbReference type="SAM" id="MobiDB-lite"/>
    </source>
</evidence>
<dbReference type="AlphaFoldDB" id="A0AAV4LVJ4"/>
<name>A0AAV4LVJ4_BABCB</name>
<sequence>MRFAQWGPCGSQVDYQLHEVVHERLEGNVVRVDHLRVVRVVLVARLVSLRGVDLGEQEPRLAATLVAQDEFGSGEALREQVVRVVRGRLQQVLEVHVLGLVLVALLTPLVNHLPVPDDDVEEGVQHENDVLLQRTGVQQHGLRRGVLEGVLEQRGLHHEETVDDVLAHEHRPVEGSLVRAGVEGLQKVGPPEMVHELRVDGKLLGNPEGVDILLLEVGELRNEADQGLVQPLDHSHAVLALTLVERVARHQHGRSLLVEARHEVREVGLRVLAAEGSDTEAPLTAGMQVARLELNEGSFARVLVVFPRVMMPATLEGTDGVGDHGGRRRGLAHVEVERQGGPGVDCANQPLAGFTLPDDVLRNVGLLRVLPLALATAHDSADAQLRGAVDLDGGTEPLLEVPVGVQAEDVLERVLEHTHGEGVTHDHVPPGLVTADLHLVQTRLVQRTPEDVNGVVVVRTSIGNLRVKRQRSLHVLGIAVALLKVEVVPDGLRQRGPDHLPRTVGASAAGEKHGASSLLRTRHLHQSHRGAERRARAAVRPRVLLHRPRIRRELLQEAV</sequence>